<reference evidence="3" key="1">
    <citation type="submission" date="2018-06" db="EMBL/GenBank/DDBJ databases">
        <authorList>
            <person name="Helene L.C."/>
            <person name="Dall'Agnol R."/>
            <person name="Delamuta J.R."/>
            <person name="Hungria M."/>
        </authorList>
    </citation>
    <scope>NUCLEOTIDE SEQUENCE [LARGE SCALE GENOMIC DNA]</scope>
    <source>
        <strain evidence="3">CNPSo 3140</strain>
    </source>
</reference>
<feature type="signal peptide" evidence="1">
    <location>
        <begin position="1"/>
        <end position="24"/>
    </location>
</feature>
<sequence>MNKFALVFAFSAIATIAPLASAIAAPTPCETALKDLRAAEATAKPSDADKNKVSELETKGIERCNADDDKRADDFFAQAMKVLGK</sequence>
<evidence type="ECO:0000313" key="3">
    <source>
        <dbReference type="Proteomes" id="UP000251956"/>
    </source>
</evidence>
<dbReference type="OrthoDB" id="8397538at2"/>
<dbReference type="EMBL" id="QMBQ01000005">
    <property type="protein sequence ID" value="RAZ74996.1"/>
    <property type="molecule type" value="Genomic_DNA"/>
</dbReference>
<keyword evidence="1" id="KW-0732">Signal</keyword>
<dbReference type="RefSeq" id="WP_112128781.1">
    <property type="nucleotide sequence ID" value="NZ_QMBQ01000005.1"/>
</dbReference>
<evidence type="ECO:0000256" key="1">
    <source>
        <dbReference type="SAM" id="SignalP"/>
    </source>
</evidence>
<organism evidence="2 3">
    <name type="scientific">Mesorhizobium atlanticum</name>
    <dbReference type="NCBI Taxonomy" id="2233532"/>
    <lineage>
        <taxon>Bacteria</taxon>
        <taxon>Pseudomonadati</taxon>
        <taxon>Pseudomonadota</taxon>
        <taxon>Alphaproteobacteria</taxon>
        <taxon>Hyphomicrobiales</taxon>
        <taxon>Phyllobacteriaceae</taxon>
        <taxon>Mesorhizobium</taxon>
    </lineage>
</organism>
<reference evidence="2 3" key="2">
    <citation type="submission" date="2018-07" db="EMBL/GenBank/DDBJ databases">
        <title>Diversity of Mesorhizobium strains in Brazil.</title>
        <authorList>
            <person name="Helene L.C.F."/>
            <person name="Dall'Agnol R."/>
            <person name="Delamuta J.R.M."/>
            <person name="Hungria M."/>
        </authorList>
    </citation>
    <scope>NUCLEOTIDE SEQUENCE [LARGE SCALE GENOMIC DNA]</scope>
    <source>
        <strain evidence="2 3">CNPSo 3140</strain>
    </source>
</reference>
<dbReference type="Proteomes" id="UP000251956">
    <property type="component" value="Unassembled WGS sequence"/>
</dbReference>
<gene>
    <name evidence="2" type="ORF">DPM35_18930</name>
</gene>
<feature type="chain" id="PRO_5016357859" evidence="1">
    <location>
        <begin position="25"/>
        <end position="85"/>
    </location>
</feature>
<proteinExistence type="predicted"/>
<name>A0A330GSU0_9HYPH</name>
<evidence type="ECO:0000313" key="2">
    <source>
        <dbReference type="EMBL" id="RAZ74996.1"/>
    </source>
</evidence>
<keyword evidence="3" id="KW-1185">Reference proteome</keyword>
<dbReference type="AlphaFoldDB" id="A0A330GSU0"/>
<comment type="caution">
    <text evidence="2">The sequence shown here is derived from an EMBL/GenBank/DDBJ whole genome shotgun (WGS) entry which is preliminary data.</text>
</comment>
<protein>
    <submittedName>
        <fullName evidence="2">Uncharacterized protein</fullName>
    </submittedName>
</protein>
<accession>A0A330GSU0</accession>